<evidence type="ECO:0000313" key="14">
    <source>
        <dbReference type="EMBL" id="ELY56274.1"/>
    </source>
</evidence>
<evidence type="ECO:0000256" key="8">
    <source>
        <dbReference type="ARBA" id="ARBA00023053"/>
    </source>
</evidence>
<feature type="transmembrane region" description="Helical" evidence="13">
    <location>
        <begin position="25"/>
        <end position="46"/>
    </location>
</feature>
<keyword evidence="6" id="KW-0769">Symport</keyword>
<dbReference type="Pfam" id="PF00474">
    <property type="entry name" value="SSF"/>
    <property type="match status" value="1"/>
</dbReference>
<feature type="transmembrane region" description="Helical" evidence="13">
    <location>
        <begin position="176"/>
        <end position="197"/>
    </location>
</feature>
<reference evidence="14 15" key="1">
    <citation type="journal article" date="2014" name="PLoS Genet.">
        <title>Phylogenetically driven sequencing of extremely halophilic archaea reveals strategies for static and dynamic osmo-response.</title>
        <authorList>
            <person name="Becker E.A."/>
            <person name="Seitzer P.M."/>
            <person name="Tritt A."/>
            <person name="Larsen D."/>
            <person name="Krusor M."/>
            <person name="Yao A.I."/>
            <person name="Wu D."/>
            <person name="Madern D."/>
            <person name="Eisen J.A."/>
            <person name="Darling A.E."/>
            <person name="Facciotti M.T."/>
        </authorList>
    </citation>
    <scope>NUCLEOTIDE SEQUENCE [LARGE SCALE GENOMIC DNA]</scope>
    <source>
        <strain evidence="14 15">DSM 10524</strain>
    </source>
</reference>
<evidence type="ECO:0000256" key="6">
    <source>
        <dbReference type="ARBA" id="ARBA00022847"/>
    </source>
</evidence>
<evidence type="ECO:0000256" key="10">
    <source>
        <dbReference type="ARBA" id="ARBA00023136"/>
    </source>
</evidence>
<feature type="transmembrane region" description="Helical" evidence="13">
    <location>
        <begin position="436"/>
        <end position="457"/>
    </location>
</feature>
<comment type="similarity">
    <text evidence="2 12">Belongs to the sodium:solute symporter (SSF) (TC 2.A.21) family.</text>
</comment>
<feature type="transmembrane region" description="Helical" evidence="13">
    <location>
        <begin position="96"/>
        <end position="117"/>
    </location>
</feature>
<accession>L9X3C2</accession>
<dbReference type="RefSeq" id="WP_005557631.1">
    <property type="nucleotide sequence ID" value="NZ_AOIB01000028.1"/>
</dbReference>
<evidence type="ECO:0000256" key="12">
    <source>
        <dbReference type="RuleBase" id="RU362091"/>
    </source>
</evidence>
<keyword evidence="8" id="KW-0915">Sodium</keyword>
<keyword evidence="5 13" id="KW-0812">Transmembrane</keyword>
<dbReference type="GO" id="GO:0005886">
    <property type="term" value="C:plasma membrane"/>
    <property type="evidence" value="ECO:0007669"/>
    <property type="project" value="UniProtKB-SubCell"/>
</dbReference>
<dbReference type="eggNOG" id="arCOG01317">
    <property type="taxonomic scope" value="Archaea"/>
</dbReference>
<keyword evidence="3" id="KW-0813">Transport</keyword>
<organism evidence="14 15">
    <name type="scientific">Natronococcus amylolyticus DSM 10524</name>
    <dbReference type="NCBI Taxonomy" id="1227497"/>
    <lineage>
        <taxon>Archaea</taxon>
        <taxon>Methanobacteriati</taxon>
        <taxon>Methanobacteriota</taxon>
        <taxon>Stenosarchaea group</taxon>
        <taxon>Halobacteria</taxon>
        <taxon>Halobacteriales</taxon>
        <taxon>Natrialbaceae</taxon>
        <taxon>Natronococcus</taxon>
    </lineage>
</organism>
<keyword evidence="7 13" id="KW-1133">Transmembrane helix</keyword>
<dbReference type="InterPro" id="IPR038377">
    <property type="entry name" value="Na/Glc_symporter_sf"/>
</dbReference>
<keyword evidence="11" id="KW-0739">Sodium transport</keyword>
<dbReference type="AlphaFoldDB" id="L9X3C2"/>
<evidence type="ECO:0000256" key="4">
    <source>
        <dbReference type="ARBA" id="ARBA00022475"/>
    </source>
</evidence>
<dbReference type="GO" id="GO:0006814">
    <property type="term" value="P:sodium ion transport"/>
    <property type="evidence" value="ECO:0007669"/>
    <property type="project" value="UniProtKB-KW"/>
</dbReference>
<evidence type="ECO:0000256" key="11">
    <source>
        <dbReference type="ARBA" id="ARBA00023201"/>
    </source>
</evidence>
<dbReference type="CDD" id="cd10322">
    <property type="entry name" value="SLC5sbd"/>
    <property type="match status" value="1"/>
</dbReference>
<feature type="transmembrane region" description="Helical" evidence="13">
    <location>
        <begin position="403"/>
        <end position="424"/>
    </location>
</feature>
<dbReference type="OrthoDB" id="9779at2157"/>
<dbReference type="InterPro" id="IPR050277">
    <property type="entry name" value="Sodium:Solute_Symporter"/>
</dbReference>
<evidence type="ECO:0000256" key="1">
    <source>
        <dbReference type="ARBA" id="ARBA00004651"/>
    </source>
</evidence>
<sequence length="510" mass="53420">MTAENIAVSLLPLQNGVTPEVADSATAVAVVVAYFLLMIGIGVLFVKRAHASTADFWIAGGTVSLRVQVFAFFAAVVSGGTFFGIGGMAYGFGLGAMAVFLSAILGGLVFMMIFVAAPMRRAGVYTVPDYLKLRYNSNAVRIVAALLFATFSWAYLIPQLTAAGITIDFVLPNVGYGAGVFIATVVFALYVSVGGMWAVTWTDFIQGVIVMFVAVAPVPFIIWDLGAGGSISAAIANDPGFGGTTAPGLFLVGLAVTWVLAPLGLPYFGQRILSSDTDRVARRSIMWVSVVYLIVFTLMGVFVSAGAMAIEPNLADADYFYYAVLAEYAGPIIQGFGAAALFAAVMSTTDALLIALSASLGHDIPETMGIDLDERKETWLGAIITWTGAITAAWVALSPPSIIALMITLVAGAAASGLFPAMAIGTWWKRANAYGAIAAMLAGTLTYGGLLAFDVMAVENAEVLVSVPVGIAALIIGSYATARPGPKELRNFQKFHEKKPDQSITTQADD</sequence>
<dbReference type="STRING" id="1227497.C491_15042"/>
<feature type="transmembrane region" description="Helical" evidence="13">
    <location>
        <begin position="379"/>
        <end position="397"/>
    </location>
</feature>
<feature type="transmembrane region" description="Helical" evidence="13">
    <location>
        <begin position="204"/>
        <end position="223"/>
    </location>
</feature>
<dbReference type="InterPro" id="IPR001734">
    <property type="entry name" value="Na/solute_symporter"/>
</dbReference>
<protein>
    <submittedName>
        <fullName evidence="14">Na+/solute symporter</fullName>
    </submittedName>
</protein>
<keyword evidence="4" id="KW-1003">Cell membrane</keyword>
<keyword evidence="10 13" id="KW-0472">Membrane</keyword>
<dbReference type="PANTHER" id="PTHR48086:SF3">
    <property type="entry name" value="SODIUM_PROLINE SYMPORTER"/>
    <property type="match status" value="1"/>
</dbReference>
<dbReference type="PANTHER" id="PTHR48086">
    <property type="entry name" value="SODIUM/PROLINE SYMPORTER-RELATED"/>
    <property type="match status" value="1"/>
</dbReference>
<feature type="transmembrane region" description="Helical" evidence="13">
    <location>
        <begin position="290"/>
        <end position="310"/>
    </location>
</feature>
<feature type="transmembrane region" description="Helical" evidence="13">
    <location>
        <begin position="138"/>
        <end position="156"/>
    </location>
</feature>
<comment type="caution">
    <text evidence="14">The sequence shown here is derived from an EMBL/GenBank/DDBJ whole genome shotgun (WGS) entry which is preliminary data.</text>
</comment>
<comment type="subcellular location">
    <subcellularLocation>
        <location evidence="1">Cell membrane</location>
        <topology evidence="1">Multi-pass membrane protein</topology>
    </subcellularLocation>
</comment>
<evidence type="ECO:0000313" key="15">
    <source>
        <dbReference type="Proteomes" id="UP000011688"/>
    </source>
</evidence>
<proteinExistence type="inferred from homology"/>
<keyword evidence="9" id="KW-0406">Ion transport</keyword>
<feature type="transmembrane region" description="Helical" evidence="13">
    <location>
        <begin position="248"/>
        <end position="269"/>
    </location>
</feature>
<evidence type="ECO:0000256" key="9">
    <source>
        <dbReference type="ARBA" id="ARBA00023065"/>
    </source>
</evidence>
<name>L9X3C2_9EURY</name>
<dbReference type="PROSITE" id="PS50283">
    <property type="entry name" value="NA_SOLUT_SYMP_3"/>
    <property type="match status" value="1"/>
</dbReference>
<evidence type="ECO:0000256" key="2">
    <source>
        <dbReference type="ARBA" id="ARBA00006434"/>
    </source>
</evidence>
<dbReference type="Proteomes" id="UP000011688">
    <property type="component" value="Unassembled WGS sequence"/>
</dbReference>
<dbReference type="GO" id="GO:0015293">
    <property type="term" value="F:symporter activity"/>
    <property type="evidence" value="ECO:0007669"/>
    <property type="project" value="UniProtKB-KW"/>
</dbReference>
<feature type="transmembrane region" description="Helical" evidence="13">
    <location>
        <begin position="463"/>
        <end position="482"/>
    </location>
</feature>
<dbReference type="EMBL" id="AOIB01000028">
    <property type="protein sequence ID" value="ELY56274.1"/>
    <property type="molecule type" value="Genomic_DNA"/>
</dbReference>
<feature type="transmembrane region" description="Helical" evidence="13">
    <location>
        <begin position="67"/>
        <end position="90"/>
    </location>
</feature>
<keyword evidence="15" id="KW-1185">Reference proteome</keyword>
<evidence type="ECO:0000256" key="7">
    <source>
        <dbReference type="ARBA" id="ARBA00022989"/>
    </source>
</evidence>
<evidence type="ECO:0000256" key="3">
    <source>
        <dbReference type="ARBA" id="ARBA00022448"/>
    </source>
</evidence>
<gene>
    <name evidence="14" type="ORF">C491_15042</name>
</gene>
<evidence type="ECO:0000256" key="5">
    <source>
        <dbReference type="ARBA" id="ARBA00022692"/>
    </source>
</evidence>
<feature type="transmembrane region" description="Helical" evidence="13">
    <location>
        <begin position="330"/>
        <end position="358"/>
    </location>
</feature>
<evidence type="ECO:0000256" key="13">
    <source>
        <dbReference type="SAM" id="Phobius"/>
    </source>
</evidence>
<dbReference type="Gene3D" id="1.20.1730.10">
    <property type="entry name" value="Sodium/glucose cotransporter"/>
    <property type="match status" value="1"/>
</dbReference>